<dbReference type="RefSeq" id="WP_084185765.1">
    <property type="nucleotide sequence ID" value="NZ_FSRA01000002.1"/>
</dbReference>
<evidence type="ECO:0000313" key="1">
    <source>
        <dbReference type="EMBL" id="SIO48332.1"/>
    </source>
</evidence>
<reference evidence="1 2" key="1">
    <citation type="submission" date="2016-11" db="EMBL/GenBank/DDBJ databases">
        <authorList>
            <person name="Jaros S."/>
            <person name="Januszkiewicz K."/>
            <person name="Wedrychowicz H."/>
        </authorList>
    </citation>
    <scope>NUCLEOTIDE SEQUENCE [LARGE SCALE GENOMIC DNA]</scope>
    <source>
        <strain evidence="1 2">DSM 24787</strain>
    </source>
</reference>
<evidence type="ECO:0000313" key="2">
    <source>
        <dbReference type="Proteomes" id="UP000185003"/>
    </source>
</evidence>
<dbReference type="Proteomes" id="UP000185003">
    <property type="component" value="Unassembled WGS sequence"/>
</dbReference>
<gene>
    <name evidence="1" type="ORF">SAMN04488055_4518</name>
</gene>
<dbReference type="OrthoDB" id="9812080at2"/>
<dbReference type="AlphaFoldDB" id="A0A1N6JVF7"/>
<dbReference type="STRING" id="536979.SAMN04488055_4518"/>
<organism evidence="1 2">
    <name type="scientific">Chitinophaga niabensis</name>
    <dbReference type="NCBI Taxonomy" id="536979"/>
    <lineage>
        <taxon>Bacteria</taxon>
        <taxon>Pseudomonadati</taxon>
        <taxon>Bacteroidota</taxon>
        <taxon>Chitinophagia</taxon>
        <taxon>Chitinophagales</taxon>
        <taxon>Chitinophagaceae</taxon>
        <taxon>Chitinophaga</taxon>
    </lineage>
</organism>
<keyword evidence="2" id="KW-1185">Reference proteome</keyword>
<dbReference type="Pfam" id="PF06835">
    <property type="entry name" value="LptC"/>
    <property type="match status" value="1"/>
</dbReference>
<accession>A0A1N6JVF7</accession>
<protein>
    <submittedName>
        <fullName evidence="1">Lipopolysaccharide-assembly, LptC-related</fullName>
    </submittedName>
</protein>
<dbReference type="Gene3D" id="2.60.450.10">
    <property type="entry name" value="Lipopolysaccharide (LPS) transport protein A like domain"/>
    <property type="match status" value="1"/>
</dbReference>
<sequence length="183" mass="20841">MKLLLSYLAIVLVFCSCENDMSAVRAFDKSKLGVEQAYDIETIMSQTAHVKGILTSPYMERHMATPPYTEFPQGLKVVFYSDSLTITSVLTSKYGKLMDGENDVYLRDSVVFLDLQKFQRLDCKDLRWDSKMAKFVTERFCRVSTPLDTIYSIGLDANQDMSEINFHNVNGIISPRDSMMGLE</sequence>
<dbReference type="PROSITE" id="PS51257">
    <property type="entry name" value="PROKAR_LIPOPROTEIN"/>
    <property type="match status" value="1"/>
</dbReference>
<name>A0A1N6JVF7_9BACT</name>
<proteinExistence type="predicted"/>
<dbReference type="EMBL" id="FSRA01000002">
    <property type="protein sequence ID" value="SIO48332.1"/>
    <property type="molecule type" value="Genomic_DNA"/>
</dbReference>
<dbReference type="InterPro" id="IPR010664">
    <property type="entry name" value="LipoPS_assembly_LptC-rel"/>
</dbReference>